<sequence>MSVQHSDGVEEAVESTLRMQLMAAARLGEVLARAHERALRDAQARSEAEARALESRLHAERSAARAELAPLAQPQWWDNAKEADVARAWQTVQAWRHIDPDINATGDRMREEVRTRFGVDVDEIAAKVQQQARAQARPEVVTEAEASPVVEAKKWLRTLDPELAKSWEQQHQDLDTPMAKNVHEMELVTRHGRAHWEAARANSAGLPIDFTTSETLRELEVDRAGRWFRDNDPAWQKEWSKGRSEGIATGPGGAAVFEQVRREWDERLITAYLQRSGQSALQGVPPGNDPVAEARRWQRSFDPEMAQQWDSRHAAADHKEQSHMEHRLLGRYYRFDYERQKLEAEGLPVDYTTSRFLREVETRRATEWFKTHDPQWLDKLQSYQSEIIQQSMLGNHGRLHPDAGATEDKRLIAAYFQRSGHTPLGQAATPTTAQQPTQQEPSPQQPATSRGPGQLDAAEQWLRQAIDATAADRWRKHTEQLAPAERAKAEQDLIDQHAKATAKAAATVPQAAPAGVGAGTAQEPDPAAAALRRQRERAEVDGLLRRDDHDQNQSSITAPRGRLEQAPAAEQTAAPQRASRTAPSPTAPSPTAPSPAAPATAAQATAAPAAAPAWDSHERRAQLPEQLRQAGITDPETIQARLLADISQAKPASEATATRSSTGPKPHVNHDTDLSRQRERGGPSLGG</sequence>
<feature type="compositionally biased region" description="Low complexity" evidence="1">
    <location>
        <begin position="597"/>
        <end position="613"/>
    </location>
</feature>
<dbReference type="EMBL" id="PTJD01000019">
    <property type="protein sequence ID" value="PPK91932.1"/>
    <property type="molecule type" value="Genomic_DNA"/>
</dbReference>
<feature type="compositionally biased region" description="Basic and acidic residues" evidence="1">
    <location>
        <begin position="473"/>
        <end position="498"/>
    </location>
</feature>
<evidence type="ECO:0000313" key="2">
    <source>
        <dbReference type="EMBL" id="PPK91932.1"/>
    </source>
</evidence>
<gene>
    <name evidence="2" type="ORF">CLV92_11913</name>
</gene>
<feature type="compositionally biased region" description="Basic and acidic residues" evidence="1">
    <location>
        <begin position="536"/>
        <end position="551"/>
    </location>
</feature>
<evidence type="ECO:0000313" key="3">
    <source>
        <dbReference type="Proteomes" id="UP000239485"/>
    </source>
</evidence>
<dbReference type="OrthoDB" id="5122593at2"/>
<feature type="compositionally biased region" description="Low complexity" evidence="1">
    <location>
        <begin position="499"/>
        <end position="531"/>
    </location>
</feature>
<feature type="region of interest" description="Disordered" evidence="1">
    <location>
        <begin position="473"/>
        <end position="687"/>
    </location>
</feature>
<keyword evidence="3" id="KW-1185">Reference proteome</keyword>
<evidence type="ECO:0000256" key="1">
    <source>
        <dbReference type="SAM" id="MobiDB-lite"/>
    </source>
</evidence>
<name>A0A2S6ICI0_9ACTN</name>
<feature type="compositionally biased region" description="Basic and acidic residues" evidence="1">
    <location>
        <begin position="668"/>
        <end position="681"/>
    </location>
</feature>
<organism evidence="2 3">
    <name type="scientific">Kineococcus xinjiangensis</name>
    <dbReference type="NCBI Taxonomy" id="512762"/>
    <lineage>
        <taxon>Bacteria</taxon>
        <taxon>Bacillati</taxon>
        <taxon>Actinomycetota</taxon>
        <taxon>Actinomycetes</taxon>
        <taxon>Kineosporiales</taxon>
        <taxon>Kineosporiaceae</taxon>
        <taxon>Kineococcus</taxon>
    </lineage>
</organism>
<proteinExistence type="predicted"/>
<feature type="region of interest" description="Disordered" evidence="1">
    <location>
        <begin position="422"/>
        <end position="454"/>
    </location>
</feature>
<feature type="compositionally biased region" description="Low complexity" evidence="1">
    <location>
        <begin position="426"/>
        <end position="448"/>
    </location>
</feature>
<dbReference type="AlphaFoldDB" id="A0A2S6ICI0"/>
<reference evidence="2 3" key="1">
    <citation type="submission" date="2018-02" db="EMBL/GenBank/DDBJ databases">
        <title>Genomic Encyclopedia of Archaeal and Bacterial Type Strains, Phase II (KMG-II): from individual species to whole genera.</title>
        <authorList>
            <person name="Goeker M."/>
        </authorList>
    </citation>
    <scope>NUCLEOTIDE SEQUENCE [LARGE SCALE GENOMIC DNA]</scope>
    <source>
        <strain evidence="2 3">DSM 22857</strain>
    </source>
</reference>
<feature type="compositionally biased region" description="Low complexity" evidence="1">
    <location>
        <begin position="564"/>
        <end position="584"/>
    </location>
</feature>
<dbReference type="Proteomes" id="UP000239485">
    <property type="component" value="Unassembled WGS sequence"/>
</dbReference>
<comment type="caution">
    <text evidence="2">The sequence shown here is derived from an EMBL/GenBank/DDBJ whole genome shotgun (WGS) entry which is preliminary data.</text>
</comment>
<accession>A0A2S6ICI0</accession>
<dbReference type="RefSeq" id="WP_158257345.1">
    <property type="nucleotide sequence ID" value="NZ_PTJD01000019.1"/>
</dbReference>
<protein>
    <submittedName>
        <fullName evidence="2">Uncharacterized protein</fullName>
    </submittedName>
</protein>
<feature type="compositionally biased region" description="Pro residues" evidence="1">
    <location>
        <begin position="585"/>
        <end position="596"/>
    </location>
</feature>